<comment type="caution">
    <text evidence="2">The sequence shown here is derived from an EMBL/GenBank/DDBJ whole genome shotgun (WGS) entry which is preliminary data.</text>
</comment>
<feature type="compositionally biased region" description="Polar residues" evidence="1">
    <location>
        <begin position="207"/>
        <end position="216"/>
    </location>
</feature>
<sequence length="216" mass="22425">MGSKKHKKHKSEKRDRYEERQLGSVDKPPALKLILKVGSSSTPEHSDSPGPAVSNYSVATTSLIEEGDEEELEKEASIGGGIGLGNTEGSRRILAGGPGMGGLGEKRKRMRGGSSQEDDVESSMGGSHRRREGEMSLSMLDGSGHRIVADAGSGIGNFVGGTVPSGNHIVGVTVGSLNTTSSQHLPPPAKRPCLQPSSHGQHGDSVAANQSSAHSE</sequence>
<feature type="compositionally biased region" description="Basic and acidic residues" evidence="1">
    <location>
        <begin position="12"/>
        <end position="21"/>
    </location>
</feature>
<reference evidence="2" key="1">
    <citation type="submission" date="2013-04" db="EMBL/GenBank/DDBJ databases">
        <authorList>
            <person name="Qu J."/>
            <person name="Murali S.C."/>
            <person name="Bandaranaike D."/>
            <person name="Bellair M."/>
            <person name="Blankenburg K."/>
            <person name="Chao H."/>
            <person name="Dinh H."/>
            <person name="Doddapaneni H."/>
            <person name="Downs B."/>
            <person name="Dugan-Rocha S."/>
            <person name="Elkadiri S."/>
            <person name="Gnanaolivu R.D."/>
            <person name="Hernandez B."/>
            <person name="Javaid M."/>
            <person name="Jayaseelan J.C."/>
            <person name="Lee S."/>
            <person name="Li M."/>
            <person name="Ming W."/>
            <person name="Munidasa M."/>
            <person name="Muniz J."/>
            <person name="Nguyen L."/>
            <person name="Ongeri F."/>
            <person name="Osuji N."/>
            <person name="Pu L.-L."/>
            <person name="Puazo M."/>
            <person name="Qu C."/>
            <person name="Quiroz J."/>
            <person name="Raj R."/>
            <person name="Weissenberger G."/>
            <person name="Xin Y."/>
            <person name="Zou X."/>
            <person name="Han Y."/>
            <person name="Richards S."/>
            <person name="Worley K."/>
            <person name="Muzny D."/>
            <person name="Gibbs R."/>
        </authorList>
    </citation>
    <scope>NUCLEOTIDE SEQUENCE</scope>
    <source>
        <strain evidence="2">Sampled in the wild</strain>
    </source>
</reference>
<feature type="compositionally biased region" description="Basic residues" evidence="1">
    <location>
        <begin position="1"/>
        <end position="11"/>
    </location>
</feature>
<reference evidence="2" key="2">
    <citation type="submission" date="2017-10" db="EMBL/GenBank/DDBJ databases">
        <title>Ladona fulva Genome sequencing and assembly.</title>
        <authorList>
            <person name="Murali S."/>
            <person name="Richards S."/>
            <person name="Bandaranaike D."/>
            <person name="Bellair M."/>
            <person name="Blankenburg K."/>
            <person name="Chao H."/>
            <person name="Dinh H."/>
            <person name="Doddapaneni H."/>
            <person name="Dugan-Rocha S."/>
            <person name="Elkadiri S."/>
            <person name="Gnanaolivu R."/>
            <person name="Hernandez B."/>
            <person name="Skinner E."/>
            <person name="Javaid M."/>
            <person name="Lee S."/>
            <person name="Li M."/>
            <person name="Ming W."/>
            <person name="Munidasa M."/>
            <person name="Muniz J."/>
            <person name="Nguyen L."/>
            <person name="Hughes D."/>
            <person name="Osuji N."/>
            <person name="Pu L.-L."/>
            <person name="Puazo M."/>
            <person name="Qu C."/>
            <person name="Quiroz J."/>
            <person name="Raj R."/>
            <person name="Weissenberger G."/>
            <person name="Xin Y."/>
            <person name="Zou X."/>
            <person name="Han Y."/>
            <person name="Worley K."/>
            <person name="Muzny D."/>
            <person name="Gibbs R."/>
        </authorList>
    </citation>
    <scope>NUCLEOTIDE SEQUENCE</scope>
    <source>
        <strain evidence="2">Sampled in the wild</strain>
    </source>
</reference>
<gene>
    <name evidence="2" type="ORF">J437_LFUL004710</name>
</gene>
<organism evidence="2 3">
    <name type="scientific">Ladona fulva</name>
    <name type="common">Scarce chaser dragonfly</name>
    <name type="synonym">Libellula fulva</name>
    <dbReference type="NCBI Taxonomy" id="123851"/>
    <lineage>
        <taxon>Eukaryota</taxon>
        <taxon>Metazoa</taxon>
        <taxon>Ecdysozoa</taxon>
        <taxon>Arthropoda</taxon>
        <taxon>Hexapoda</taxon>
        <taxon>Insecta</taxon>
        <taxon>Pterygota</taxon>
        <taxon>Palaeoptera</taxon>
        <taxon>Odonata</taxon>
        <taxon>Epiprocta</taxon>
        <taxon>Anisoptera</taxon>
        <taxon>Libelluloidea</taxon>
        <taxon>Libellulidae</taxon>
        <taxon>Ladona</taxon>
    </lineage>
</organism>
<feature type="region of interest" description="Disordered" evidence="1">
    <location>
        <begin position="1"/>
        <end position="141"/>
    </location>
</feature>
<feature type="compositionally biased region" description="Polar residues" evidence="1">
    <location>
        <begin position="54"/>
        <end position="63"/>
    </location>
</feature>
<evidence type="ECO:0000256" key="1">
    <source>
        <dbReference type="SAM" id="MobiDB-lite"/>
    </source>
</evidence>
<feature type="non-terminal residue" evidence="2">
    <location>
        <position position="216"/>
    </location>
</feature>
<proteinExistence type="predicted"/>
<protein>
    <submittedName>
        <fullName evidence="2">Uncharacterized protein</fullName>
    </submittedName>
</protein>
<accession>A0A8K0KSM9</accession>
<dbReference type="AlphaFoldDB" id="A0A8K0KSM9"/>
<evidence type="ECO:0000313" key="2">
    <source>
        <dbReference type="EMBL" id="KAG8240250.1"/>
    </source>
</evidence>
<evidence type="ECO:0000313" key="3">
    <source>
        <dbReference type="Proteomes" id="UP000792457"/>
    </source>
</evidence>
<dbReference type="EMBL" id="KZ312439">
    <property type="protein sequence ID" value="KAG8240250.1"/>
    <property type="molecule type" value="Genomic_DNA"/>
</dbReference>
<dbReference type="Proteomes" id="UP000792457">
    <property type="component" value="Unassembled WGS sequence"/>
</dbReference>
<feature type="compositionally biased region" description="Polar residues" evidence="1">
    <location>
        <begin position="175"/>
        <end position="184"/>
    </location>
</feature>
<feature type="region of interest" description="Disordered" evidence="1">
    <location>
        <begin position="161"/>
        <end position="216"/>
    </location>
</feature>
<name>A0A8K0KSM9_LADFU</name>
<keyword evidence="3" id="KW-1185">Reference proteome</keyword>